<dbReference type="SUPFAM" id="SSF49478">
    <property type="entry name" value="Cna protein B-type domain"/>
    <property type="match status" value="5"/>
</dbReference>
<organism evidence="11 12">
    <name type="scientific">Paenibacillus rhizoplanae</name>
    <dbReference type="NCBI Taxonomy" id="1917181"/>
    <lineage>
        <taxon>Bacteria</taxon>
        <taxon>Bacillati</taxon>
        <taxon>Bacillota</taxon>
        <taxon>Bacilli</taxon>
        <taxon>Bacillales</taxon>
        <taxon>Paenibacillaceae</taxon>
        <taxon>Paenibacillus</taxon>
    </lineage>
</organism>
<dbReference type="PANTHER" id="PTHR36108:SF13">
    <property type="entry name" value="COLOSSIN-B-RELATED"/>
    <property type="match status" value="1"/>
</dbReference>
<gene>
    <name evidence="11" type="ORF">ACFSX3_16855</name>
</gene>
<evidence type="ECO:0000259" key="9">
    <source>
        <dbReference type="Pfam" id="PF05737"/>
    </source>
</evidence>
<evidence type="ECO:0000256" key="3">
    <source>
        <dbReference type="ARBA" id="ARBA00022512"/>
    </source>
</evidence>
<comment type="similarity">
    <text evidence="2">Belongs to the serine-aspartate repeat-containing protein (SDr) family.</text>
</comment>
<name>A0ABW5FFP7_9BACL</name>
<dbReference type="InterPro" id="IPR011252">
    <property type="entry name" value="Fibrogen-bd_dom1"/>
</dbReference>
<dbReference type="Pfam" id="PF05737">
    <property type="entry name" value="Collagen_bind"/>
    <property type="match status" value="5"/>
</dbReference>
<comment type="subcellular location">
    <subcellularLocation>
        <location evidence="1">Secreted</location>
        <location evidence="1">Cell wall</location>
    </subcellularLocation>
</comment>
<keyword evidence="6" id="KW-0572">Peptidoglycan-anchor</keyword>
<dbReference type="SUPFAM" id="SSF49401">
    <property type="entry name" value="Bacterial adhesins"/>
    <property type="match status" value="6"/>
</dbReference>
<dbReference type="NCBIfam" id="TIGR01167">
    <property type="entry name" value="LPXTG_anchor"/>
    <property type="match status" value="1"/>
</dbReference>
<feature type="domain" description="SpaA-like prealbumin fold" evidence="10">
    <location>
        <begin position="904"/>
        <end position="992"/>
    </location>
</feature>
<dbReference type="InterPro" id="IPR008456">
    <property type="entry name" value="Collagen-bd_dom"/>
</dbReference>
<feature type="domain" description="SpaA-like prealbumin fold" evidence="10">
    <location>
        <begin position="1283"/>
        <end position="1361"/>
    </location>
</feature>
<keyword evidence="4" id="KW-0964">Secreted</keyword>
<feature type="compositionally biased region" description="Low complexity" evidence="7">
    <location>
        <begin position="1373"/>
        <end position="1466"/>
    </location>
</feature>
<keyword evidence="3" id="KW-0134">Cell wall</keyword>
<dbReference type="Gene3D" id="2.60.40.1280">
    <property type="match status" value="1"/>
</dbReference>
<feature type="domain" description="Collagen binding" evidence="9">
    <location>
        <begin position="332"/>
        <end position="440"/>
    </location>
</feature>
<feature type="domain" description="Collagen binding" evidence="9">
    <location>
        <begin position="606"/>
        <end position="732"/>
    </location>
</feature>
<feature type="region of interest" description="Disordered" evidence="7">
    <location>
        <begin position="1549"/>
        <end position="1575"/>
    </location>
</feature>
<keyword evidence="12" id="KW-1185">Reference proteome</keyword>
<evidence type="ECO:0000256" key="4">
    <source>
        <dbReference type="ARBA" id="ARBA00022525"/>
    </source>
</evidence>
<evidence type="ECO:0000256" key="1">
    <source>
        <dbReference type="ARBA" id="ARBA00004191"/>
    </source>
</evidence>
<dbReference type="Gene3D" id="2.60.40.3440">
    <property type="match status" value="1"/>
</dbReference>
<accession>A0ABW5FFP7</accession>
<proteinExistence type="inferred from homology"/>
<keyword evidence="8" id="KW-0472">Membrane</keyword>
<feature type="domain" description="SpaA-like prealbumin fold" evidence="10">
    <location>
        <begin position="1091"/>
        <end position="1168"/>
    </location>
</feature>
<keyword evidence="8" id="KW-1133">Transmembrane helix</keyword>
<feature type="domain" description="SpaA-like prealbumin fold" evidence="10">
    <location>
        <begin position="996"/>
        <end position="1082"/>
    </location>
</feature>
<dbReference type="InterPro" id="IPR008966">
    <property type="entry name" value="Adhesion_dom_sf"/>
</dbReference>
<feature type="transmembrane region" description="Helical" evidence="8">
    <location>
        <begin position="1580"/>
        <end position="1597"/>
    </location>
</feature>
<comment type="caution">
    <text evidence="11">The sequence shown here is derived from an EMBL/GenBank/DDBJ whole genome shotgun (WGS) entry which is preliminary data.</text>
</comment>
<dbReference type="Proteomes" id="UP001597448">
    <property type="component" value="Unassembled WGS sequence"/>
</dbReference>
<feature type="domain" description="Collagen binding" evidence="9">
    <location>
        <begin position="475"/>
        <end position="588"/>
    </location>
</feature>
<evidence type="ECO:0000259" key="10">
    <source>
        <dbReference type="Pfam" id="PF17802"/>
    </source>
</evidence>
<feature type="domain" description="SpaA-like prealbumin fold" evidence="10">
    <location>
        <begin position="1187"/>
        <end position="1265"/>
    </location>
</feature>
<sequence length="1606" mass="172328">MKKKTIGAWLVVVMLITQFANGFGFMTKVKADGTDNIITSVTMAVYENGTQVTDNVYKLDSEVKVELTFKLPVTDPSTGAHGYKGGDTFVYQLPYQLAIDKNYTGKLFYDGVESGSIGDYTVGTDNKVVLTFNSEIEGLFDVGGTFNVTSKLSSTKVTGTTTQELLFPIAGNLNNTIVIKVHPKGGTSITKDGIPQPQKYNPSSILWTVDVNTVQDEVYKAVVTDSLPAGLELDPSSIEVYKLAVDVQGNTSQGAQIGSDQYDASGSTASSLNVKFNNTIKDAYRVKFSTKITDTSVKNFTNTATLTGEGIDKSSSKTVDIVRGAPLEKVAGEFNESDETIPWEIRFNYNEQTITAANAVLVDYFNDSQVLVEDSVTVYKIKLDQDGKASEDGTLTKGTEYTITTPPSQTGKTGFKLQFSNDINSAYKIVYKTKVKDRVYGYTETIRNDVSYNGETKGATRDINQRIVDKSYADVDYLNKTVKWTINVNKDYKLMKNLVLTDTFDNGGLKLTGPITISSTPAINSADYTITPNGSDYAKGAGFTITFSKPIDKPFTVTYTTSFDFYKLQGATSFKNTAQLDWKDANDKDHSIKDDATFDPRSEVKNNGNKTGSYDVNTKQLTWTVRANYNKRVLAAGATLVDTIPAGQKATSVTAVVYKFDYAADGNPVKGAVIDASKYDLTVTDKQLTVKFKDQVDYAFYVVFSTEFIGSDVNQGTVKNTATLYDKDNEAVSKPLEATVNIPKGGQYVIKDFSQDNNDQTLLNWKVIINANQSVVKNVKIVDTPSVNQVLLPDSFHLYVTTVDQSGNAANPNTENELKKGVDYTLNFKTGTDGKESFELVFLNPISKPYILTYQSVVAEAGNVAVSNAISFSGDGVKQIDVPYTSNKNVNIVDTSGTGSGVKGSLIVTKTNQAGDEKLKGAEFALSRVIGTELKETQKKTSAEDGTLTFENLKAGKYVLKETKAPAGYSLDSSELKVTINSSTAVQLTVKNDFFGSLKLTKVDVKDSTMKLEGAVFELFDSKGTLVGTKTTDDKGELEFTKLKGGEYTLKEKTAPAGYVLDTKVINVTIDPSQQKTVTVTNALIPAEVFGSLKLTKVAEQDASKKLKDAEFGLYDSAKKLVASGKTDADGVLEFKSLKLGTYTLKELAAPAGYVLEATEHTVTIDSGVQKVLSPITNKLIPVEVLGSLKVTKVAGEDTNKKLEGAEFGLYDSAKKLVASGKTDANGVLEFKSLKLGTYTLKELAAPAGYVLDETEHTVTIDSAVQKVLAPITNKLIPVEILGSLKVTKVAGEDTNKKLAGAEFGLYDSAKKLVISGKTDANGELVFTSLKLGNYILKEITAPEGYVLSTTEHPVTIDSGVQKVLLPISNQKVTTPPTESTPTPTPVTPTATPTPVTEPTSTPVPTSPPVYYTPTPEPSSIPGVVGTPTPTVTPAPTGTPAASSTPGVTATPQATPAATPAQPGTVSTPTPQATQVTTIEEVPIDGEIPLGGIPSIGEEPAHGTVTITPDGKWTYTPDPGYTGKDKFTIVVTDEDGNEEEITIEVGVDEVPKGTVTQPTDKGNNSGLPGKLPQTGEESPLPLYLTGGGLIILGLVLSRRFNARKKM</sequence>
<evidence type="ECO:0000256" key="8">
    <source>
        <dbReference type="SAM" id="Phobius"/>
    </source>
</evidence>
<keyword evidence="5" id="KW-0732">Signal</keyword>
<feature type="domain" description="Collagen binding" evidence="9">
    <location>
        <begin position="189"/>
        <end position="315"/>
    </location>
</feature>
<protein>
    <submittedName>
        <fullName evidence="11">SpaA isopeptide-forming pilin-related protein</fullName>
    </submittedName>
</protein>
<feature type="compositionally biased region" description="Polar residues" evidence="7">
    <location>
        <begin position="1554"/>
        <end position="1566"/>
    </location>
</feature>
<feature type="domain" description="Collagen binding" evidence="9">
    <location>
        <begin position="751"/>
        <end position="875"/>
    </location>
</feature>
<dbReference type="Gene3D" id="2.60.40.740">
    <property type="match status" value="5"/>
</dbReference>
<dbReference type="InterPro" id="IPR041033">
    <property type="entry name" value="SpaA_PFL_dom_1"/>
</dbReference>
<dbReference type="PANTHER" id="PTHR36108">
    <property type="entry name" value="COLOSSIN-B-RELATED"/>
    <property type="match status" value="1"/>
</dbReference>
<evidence type="ECO:0000256" key="7">
    <source>
        <dbReference type="SAM" id="MobiDB-lite"/>
    </source>
</evidence>
<evidence type="ECO:0000313" key="11">
    <source>
        <dbReference type="EMBL" id="MFD2411561.1"/>
    </source>
</evidence>
<evidence type="ECO:0000313" key="12">
    <source>
        <dbReference type="Proteomes" id="UP001597448"/>
    </source>
</evidence>
<feature type="region of interest" description="Disordered" evidence="7">
    <location>
        <begin position="1369"/>
        <end position="1471"/>
    </location>
</feature>
<dbReference type="RefSeq" id="WP_209991554.1">
    <property type="nucleotide sequence ID" value="NZ_JBHUKY010000028.1"/>
</dbReference>
<reference evidence="12" key="1">
    <citation type="journal article" date="2019" name="Int. J. Syst. Evol. Microbiol.">
        <title>The Global Catalogue of Microorganisms (GCM) 10K type strain sequencing project: providing services to taxonomists for standard genome sequencing and annotation.</title>
        <authorList>
            <consortium name="The Broad Institute Genomics Platform"/>
            <consortium name="The Broad Institute Genome Sequencing Center for Infectious Disease"/>
            <person name="Wu L."/>
            <person name="Ma J."/>
        </authorList>
    </citation>
    <scope>NUCLEOTIDE SEQUENCE [LARGE SCALE GENOMIC DNA]</scope>
    <source>
        <strain evidence="12">CCM 8725</strain>
    </source>
</reference>
<dbReference type="Pfam" id="PF17963">
    <property type="entry name" value="Big_9"/>
    <property type="match status" value="1"/>
</dbReference>
<dbReference type="InterPro" id="IPR013783">
    <property type="entry name" value="Ig-like_fold"/>
</dbReference>
<keyword evidence="8" id="KW-0812">Transmembrane</keyword>
<dbReference type="EMBL" id="JBHUKY010000028">
    <property type="protein sequence ID" value="MFD2411561.1"/>
    <property type="molecule type" value="Genomic_DNA"/>
</dbReference>
<evidence type="ECO:0000256" key="6">
    <source>
        <dbReference type="ARBA" id="ARBA00023088"/>
    </source>
</evidence>
<dbReference type="Gene3D" id="2.60.40.10">
    <property type="entry name" value="Immunoglobulins"/>
    <property type="match status" value="5"/>
</dbReference>
<evidence type="ECO:0000256" key="5">
    <source>
        <dbReference type="ARBA" id="ARBA00022729"/>
    </source>
</evidence>
<dbReference type="Pfam" id="PF17802">
    <property type="entry name" value="SpaA"/>
    <property type="match status" value="5"/>
</dbReference>
<evidence type="ECO:0000256" key="2">
    <source>
        <dbReference type="ARBA" id="ARBA00007257"/>
    </source>
</evidence>